<feature type="region of interest" description="Disordered" evidence="1">
    <location>
        <begin position="38"/>
        <end position="65"/>
    </location>
</feature>
<name>D5EHJ9_CORAD</name>
<evidence type="ECO:0008006" key="5">
    <source>
        <dbReference type="Google" id="ProtNLM"/>
    </source>
</evidence>
<dbReference type="Proteomes" id="UP000000925">
    <property type="component" value="Chromosome"/>
</dbReference>
<dbReference type="AlphaFoldDB" id="D5EHJ9"/>
<reference evidence="3 4" key="1">
    <citation type="journal article" date="2010" name="Stand. Genomic Sci.">
        <title>Complete genome sequence of Coraliomargarita akajimensis type strain (04OKA010-24).</title>
        <authorList>
            <person name="Mavromatis K."/>
            <person name="Abt B."/>
            <person name="Brambilla E."/>
            <person name="Lapidus A."/>
            <person name="Copeland A."/>
            <person name="Deshpande S."/>
            <person name="Nolan M."/>
            <person name="Lucas S."/>
            <person name="Tice H."/>
            <person name="Cheng J.F."/>
            <person name="Han C."/>
            <person name="Detter J.C."/>
            <person name="Woyke T."/>
            <person name="Goodwin L."/>
            <person name="Pitluck S."/>
            <person name="Held B."/>
            <person name="Brettin T."/>
            <person name="Tapia R."/>
            <person name="Ivanova N."/>
            <person name="Mikhailova N."/>
            <person name="Pati A."/>
            <person name="Liolios K."/>
            <person name="Chen A."/>
            <person name="Palaniappan K."/>
            <person name="Land M."/>
            <person name="Hauser L."/>
            <person name="Chang Y.J."/>
            <person name="Jeffries C.D."/>
            <person name="Rohde M."/>
            <person name="Goker M."/>
            <person name="Bristow J."/>
            <person name="Eisen J.A."/>
            <person name="Markowitz V."/>
            <person name="Hugenholtz P."/>
            <person name="Klenk H.P."/>
            <person name="Kyrpides N.C."/>
        </authorList>
    </citation>
    <scope>NUCLEOTIDE SEQUENCE [LARGE SCALE GENOMIC DNA]</scope>
    <source>
        <strain evidence="4">DSM 45221 / IAM 15411 / JCM 23193 / KCTC 12865</strain>
    </source>
</reference>
<feature type="chain" id="PRO_5003070674" description="HEAT repeat domain-containing protein" evidence="2">
    <location>
        <begin position="29"/>
        <end position="350"/>
    </location>
</feature>
<evidence type="ECO:0000313" key="3">
    <source>
        <dbReference type="EMBL" id="ADE54040.1"/>
    </source>
</evidence>
<evidence type="ECO:0000313" key="4">
    <source>
        <dbReference type="Proteomes" id="UP000000925"/>
    </source>
</evidence>
<dbReference type="STRING" id="583355.Caka_1018"/>
<dbReference type="KEGG" id="caa:Caka_1018"/>
<keyword evidence="4" id="KW-1185">Reference proteome</keyword>
<feature type="signal peptide" evidence="2">
    <location>
        <begin position="1"/>
        <end position="28"/>
    </location>
</feature>
<evidence type="ECO:0000256" key="2">
    <source>
        <dbReference type="SAM" id="SignalP"/>
    </source>
</evidence>
<dbReference type="EMBL" id="CP001998">
    <property type="protein sequence ID" value="ADE54040.1"/>
    <property type="molecule type" value="Genomic_DNA"/>
</dbReference>
<accession>D5EHJ9</accession>
<sequence>MKHMPVSKQKRALFGFCAVLCASIIAYLTVRSTGASNSEVQTPAASHPTAVKMTGPAIGSDETTAETLEATPEPSLADRMNYILEDAHIASERYRLLVSLLESDESAVLAFLAERRYPDELTVHDAAHREIEMITRAMLEYYRRQPLNENLSKMEQLRETGPLFSSIVTDLLFASEGAASVPVAYDWVLANPEDPAALRSGATVGGLLIEHSPNEAWSKAVDLPEGVIRSRAFSTILAVAAHDDVGIAIDYINSIEETPDLDAAISHVLTQAMHADYAYDQLVEIAMAPVDDTYRLSSLVILFNEWAVNSPDSLVQWVQEPQNYPEEQLIEMRMVAKQTLHGNLVDFESP</sequence>
<keyword evidence="2" id="KW-0732">Signal</keyword>
<proteinExistence type="predicted"/>
<gene>
    <name evidence="3" type="ordered locus">Caka_1018</name>
</gene>
<dbReference type="HOGENOM" id="CLU_069564_0_0_0"/>
<organism evidence="3 4">
    <name type="scientific">Coraliomargarita akajimensis (strain DSM 45221 / IAM 15411 / JCM 23193 / KCTC 12865 / 04OKA010-24)</name>
    <dbReference type="NCBI Taxonomy" id="583355"/>
    <lineage>
        <taxon>Bacteria</taxon>
        <taxon>Pseudomonadati</taxon>
        <taxon>Verrucomicrobiota</taxon>
        <taxon>Opitutia</taxon>
        <taxon>Puniceicoccales</taxon>
        <taxon>Coraliomargaritaceae</taxon>
        <taxon>Coraliomargarita</taxon>
    </lineage>
</organism>
<protein>
    <recommendedName>
        <fullName evidence="5">HEAT repeat domain-containing protein</fullName>
    </recommendedName>
</protein>
<evidence type="ECO:0000256" key="1">
    <source>
        <dbReference type="SAM" id="MobiDB-lite"/>
    </source>
</evidence>